<evidence type="ECO:0000313" key="6">
    <source>
        <dbReference type="EMBL" id="GAA4650978.1"/>
    </source>
</evidence>
<dbReference type="InterPro" id="IPR000847">
    <property type="entry name" value="LysR_HTH_N"/>
</dbReference>
<feature type="domain" description="HTH lysR-type" evidence="5">
    <location>
        <begin position="10"/>
        <end position="66"/>
    </location>
</feature>
<proteinExistence type="inferred from homology"/>
<protein>
    <submittedName>
        <fullName evidence="6">LysR family transcriptional regulator</fullName>
    </submittedName>
</protein>
<dbReference type="PANTHER" id="PTHR30126:SF5">
    <property type="entry name" value="HTH-TYPE TRANSCRIPTIONAL ACTIVATOR CMPR"/>
    <property type="match status" value="1"/>
</dbReference>
<dbReference type="Pfam" id="PF00126">
    <property type="entry name" value="HTH_1"/>
    <property type="match status" value="1"/>
</dbReference>
<evidence type="ECO:0000256" key="4">
    <source>
        <dbReference type="ARBA" id="ARBA00023163"/>
    </source>
</evidence>
<evidence type="ECO:0000259" key="5">
    <source>
        <dbReference type="PROSITE" id="PS50931"/>
    </source>
</evidence>
<keyword evidence="2" id="KW-0805">Transcription regulation</keyword>
<comment type="similarity">
    <text evidence="1">Belongs to the LysR transcriptional regulatory family.</text>
</comment>
<dbReference type="RefSeq" id="WP_345197267.1">
    <property type="nucleotide sequence ID" value="NZ_BAABFL010000431.1"/>
</dbReference>
<dbReference type="InterPro" id="IPR036388">
    <property type="entry name" value="WH-like_DNA-bd_sf"/>
</dbReference>
<dbReference type="Gene3D" id="1.10.10.10">
    <property type="entry name" value="Winged helix-like DNA-binding domain superfamily/Winged helix DNA-binding domain"/>
    <property type="match status" value="1"/>
</dbReference>
<sequence length="309" mass="34219">MPRLHARIGTLRQLEILLAVYQAGSITGASKALFLTQPTVSMQLKKLSDAVGAPLYDQIGRTLVFTAAGLEVVKSAREVLGCLERLEMKLSDLHGLKAGTLRLAVVNTAKYFIPHLLAEFLEKYPNIDIDFKVGNRQHIIDRLGTGEDDFYVFSHPPENWDLHLHEFLPNPLVAIVQQGHPLSQKNNISLQEFVNHPFLIREEGSGTRFAIEKHFLKQGVDANVRMTIESNEAIKHSVMSGLGVAILSSHSLAFGGSAGLTELDVESTPIMTKWYLASLQTKQLSTVAQTFLDYVSSQGRKSMEAKMDL</sequence>
<comment type="caution">
    <text evidence="6">The sequence shown here is derived from an EMBL/GenBank/DDBJ whole genome shotgun (WGS) entry which is preliminary data.</text>
</comment>
<dbReference type="PRINTS" id="PR00039">
    <property type="entry name" value="HTHLYSR"/>
</dbReference>
<accession>A0ABP8V698</accession>
<organism evidence="6 7">
    <name type="scientific">Kistimonas scapharcae</name>
    <dbReference type="NCBI Taxonomy" id="1036133"/>
    <lineage>
        <taxon>Bacteria</taxon>
        <taxon>Pseudomonadati</taxon>
        <taxon>Pseudomonadota</taxon>
        <taxon>Gammaproteobacteria</taxon>
        <taxon>Oceanospirillales</taxon>
        <taxon>Endozoicomonadaceae</taxon>
        <taxon>Kistimonas</taxon>
    </lineage>
</organism>
<reference evidence="7" key="1">
    <citation type="journal article" date="2019" name="Int. J. Syst. Evol. Microbiol.">
        <title>The Global Catalogue of Microorganisms (GCM) 10K type strain sequencing project: providing services to taxonomists for standard genome sequencing and annotation.</title>
        <authorList>
            <consortium name="The Broad Institute Genomics Platform"/>
            <consortium name="The Broad Institute Genome Sequencing Center for Infectious Disease"/>
            <person name="Wu L."/>
            <person name="Ma J."/>
        </authorList>
    </citation>
    <scope>NUCLEOTIDE SEQUENCE [LARGE SCALE GENOMIC DNA]</scope>
    <source>
        <strain evidence="7">JCM 17805</strain>
    </source>
</reference>
<dbReference type="PANTHER" id="PTHR30126">
    <property type="entry name" value="HTH-TYPE TRANSCRIPTIONAL REGULATOR"/>
    <property type="match status" value="1"/>
</dbReference>
<gene>
    <name evidence="6" type="ORF">GCM10023116_32610</name>
</gene>
<evidence type="ECO:0000256" key="3">
    <source>
        <dbReference type="ARBA" id="ARBA00023125"/>
    </source>
</evidence>
<dbReference type="EMBL" id="BAABFL010000431">
    <property type="protein sequence ID" value="GAA4650978.1"/>
    <property type="molecule type" value="Genomic_DNA"/>
</dbReference>
<dbReference type="SUPFAM" id="SSF46785">
    <property type="entry name" value="Winged helix' DNA-binding domain"/>
    <property type="match status" value="1"/>
</dbReference>
<evidence type="ECO:0000313" key="7">
    <source>
        <dbReference type="Proteomes" id="UP001500604"/>
    </source>
</evidence>
<keyword evidence="3" id="KW-0238">DNA-binding</keyword>
<dbReference type="PROSITE" id="PS50931">
    <property type="entry name" value="HTH_LYSR"/>
    <property type="match status" value="1"/>
</dbReference>
<dbReference type="SUPFAM" id="SSF53850">
    <property type="entry name" value="Periplasmic binding protein-like II"/>
    <property type="match status" value="1"/>
</dbReference>
<evidence type="ECO:0000256" key="2">
    <source>
        <dbReference type="ARBA" id="ARBA00023015"/>
    </source>
</evidence>
<keyword evidence="7" id="KW-1185">Reference proteome</keyword>
<dbReference type="Proteomes" id="UP001500604">
    <property type="component" value="Unassembled WGS sequence"/>
</dbReference>
<name>A0ABP8V698_9GAMM</name>
<evidence type="ECO:0000256" key="1">
    <source>
        <dbReference type="ARBA" id="ARBA00009437"/>
    </source>
</evidence>
<dbReference type="Pfam" id="PF03466">
    <property type="entry name" value="LysR_substrate"/>
    <property type="match status" value="1"/>
</dbReference>
<dbReference type="InterPro" id="IPR036390">
    <property type="entry name" value="WH_DNA-bd_sf"/>
</dbReference>
<keyword evidence="4" id="KW-0804">Transcription</keyword>
<dbReference type="CDD" id="cd08419">
    <property type="entry name" value="PBP2_CbbR_RubisCO_like"/>
    <property type="match status" value="1"/>
</dbReference>
<dbReference type="InterPro" id="IPR005119">
    <property type="entry name" value="LysR_subst-bd"/>
</dbReference>
<dbReference type="Gene3D" id="3.40.190.290">
    <property type="match status" value="1"/>
</dbReference>